<comment type="caution">
    <text evidence="1">The sequence shown here is derived from an EMBL/GenBank/DDBJ whole genome shotgun (WGS) entry which is preliminary data.</text>
</comment>
<dbReference type="Proteomes" id="UP000176917">
    <property type="component" value="Unassembled WGS sequence"/>
</dbReference>
<accession>A0A1G2RJU1</accession>
<dbReference type="STRING" id="1802461.A3B24_01700"/>
<protein>
    <submittedName>
        <fullName evidence="1">Uncharacterized protein</fullName>
    </submittedName>
</protein>
<organism evidence="1 2">
    <name type="scientific">Candidatus Wildermuthbacteria bacterium RIFCSPLOWO2_01_FULL_48_16</name>
    <dbReference type="NCBI Taxonomy" id="1802461"/>
    <lineage>
        <taxon>Bacteria</taxon>
        <taxon>Candidatus Wildermuthiibacteriota</taxon>
    </lineage>
</organism>
<gene>
    <name evidence="1" type="ORF">A3B24_01700</name>
</gene>
<dbReference type="EMBL" id="MHUG01000016">
    <property type="protein sequence ID" value="OHA73106.1"/>
    <property type="molecule type" value="Genomic_DNA"/>
</dbReference>
<name>A0A1G2RJU1_9BACT</name>
<evidence type="ECO:0000313" key="1">
    <source>
        <dbReference type="EMBL" id="OHA73106.1"/>
    </source>
</evidence>
<proteinExistence type="predicted"/>
<sequence length="379" mass="41596">MKQLVLGAALLAGVGIGIAGWNVFLKKEQPPVSQGSEESLARFANQIVSGETRNESSNVSGSEAQNPSLCVGQEQADFSCYEKVFSDLTHNEGVAAAFALLRAEYPKNAYVQTQCHPLTHVVGNAAATLYPDVSEAYAKGDSFCWSGYYHGVLEGVIGRIGYSKLESEMNNICEGLRDARAYGFDHYNCVHGLGHGVMAVTNNELFQSLETCDILNDSWEAASCWSGAFMENVIIDNKNHYTKYLRPEEPLYPCNAVGEQYKGTCYLMQTSYMLKVTFGDFEKVFDLCSQAEQGYRDTCYVSLGRDASGRSLSNVEQTKATCNLGKDFTQRSNCVIGAVKDFISYFHSDIQAKELCASLDGADLQKVCRDTAESYATIL</sequence>
<evidence type="ECO:0000313" key="2">
    <source>
        <dbReference type="Proteomes" id="UP000176917"/>
    </source>
</evidence>
<dbReference type="AlphaFoldDB" id="A0A1G2RJU1"/>
<reference evidence="1 2" key="1">
    <citation type="journal article" date="2016" name="Nat. Commun.">
        <title>Thousands of microbial genomes shed light on interconnected biogeochemical processes in an aquifer system.</title>
        <authorList>
            <person name="Anantharaman K."/>
            <person name="Brown C.T."/>
            <person name="Hug L.A."/>
            <person name="Sharon I."/>
            <person name="Castelle C.J."/>
            <person name="Probst A.J."/>
            <person name="Thomas B.C."/>
            <person name="Singh A."/>
            <person name="Wilkins M.J."/>
            <person name="Karaoz U."/>
            <person name="Brodie E.L."/>
            <person name="Williams K.H."/>
            <person name="Hubbard S.S."/>
            <person name="Banfield J.F."/>
        </authorList>
    </citation>
    <scope>NUCLEOTIDE SEQUENCE [LARGE SCALE GENOMIC DNA]</scope>
</reference>